<gene>
    <name evidence="2" type="ORF">C5Q96_00450</name>
</gene>
<dbReference type="Pfam" id="PF02492">
    <property type="entry name" value="cobW"/>
    <property type="match status" value="1"/>
</dbReference>
<dbReference type="RefSeq" id="WP_106056160.1">
    <property type="nucleotide sequence ID" value="NZ_CP027228.1"/>
</dbReference>
<dbReference type="KEGG" id="mdv:C5Q96_00450"/>
<name>A0A2S0L284_9FIRM</name>
<protein>
    <recommendedName>
        <fullName evidence="1">CobW/HypB/UreG nucleotide-binding domain-containing protein</fullName>
    </recommendedName>
</protein>
<dbReference type="Gene3D" id="3.40.50.300">
    <property type="entry name" value="P-loop containing nucleotide triphosphate hydrolases"/>
    <property type="match status" value="1"/>
</dbReference>
<dbReference type="InterPro" id="IPR051316">
    <property type="entry name" value="Zinc-reg_GTPase_activator"/>
</dbReference>
<reference evidence="3" key="1">
    <citation type="submission" date="2018-02" db="EMBL/GenBank/DDBJ databases">
        <authorList>
            <person name="Holder M.E."/>
            <person name="Ajami N.J."/>
            <person name="Petrosino J.F."/>
        </authorList>
    </citation>
    <scope>NUCLEOTIDE SEQUENCE [LARGE SCALE GENOMIC DNA]</scope>
    <source>
        <strain evidence="3">CCUG 47132</strain>
    </source>
</reference>
<accession>A0A2S0L284</accession>
<sequence length="313" mass="34784">MKVLIISGFLGAGKTTFIKAMSDILNRDFVILENEYASLNVDEDILKEESGLSVWELTEKCICCTGKTDFALNILTIANSIALEYLIVEPTGVGYLSNVINNISQIEYEQIEMLAPITIIDPNCFFKHIDEYPELLTDQIKCADTIILSKCDKSVDIDVEAVVSKVKAINADANIISKHYSSLPHASWEEFLLRKRDGSIEIPKIQEETEFESISVPNAEFPSIGDIVFFLEDLIRKRYGNIIRAKGTMGVSDALIRFDVSDGNYAISQADPESKRGCVFIGDDIKAGDLRIKLLPISFARPGFGKLRKAATK</sequence>
<dbReference type="OrthoDB" id="9808822at2"/>
<dbReference type="InterPro" id="IPR003495">
    <property type="entry name" value="CobW/HypB/UreG_nucleotide-bd"/>
</dbReference>
<proteinExistence type="predicted"/>
<dbReference type="EMBL" id="CP027228">
    <property type="protein sequence ID" value="AVM47412.1"/>
    <property type="molecule type" value="Genomic_DNA"/>
</dbReference>
<dbReference type="AlphaFoldDB" id="A0A2S0L284"/>
<dbReference type="Proteomes" id="UP000237883">
    <property type="component" value="Chromosome"/>
</dbReference>
<keyword evidence="3" id="KW-1185">Reference proteome</keyword>
<organism evidence="2 3">
    <name type="scientific">Mogibacterium diversum</name>
    <dbReference type="NCBI Taxonomy" id="114527"/>
    <lineage>
        <taxon>Bacteria</taxon>
        <taxon>Bacillati</taxon>
        <taxon>Bacillota</taxon>
        <taxon>Clostridia</taxon>
        <taxon>Peptostreptococcales</taxon>
        <taxon>Anaerovoracaceae</taxon>
        <taxon>Mogibacterium</taxon>
    </lineage>
</organism>
<evidence type="ECO:0000259" key="1">
    <source>
        <dbReference type="Pfam" id="PF02492"/>
    </source>
</evidence>
<feature type="domain" description="CobW/HypB/UreG nucleotide-binding" evidence="1">
    <location>
        <begin position="3"/>
        <end position="176"/>
    </location>
</feature>
<evidence type="ECO:0000313" key="2">
    <source>
        <dbReference type="EMBL" id="AVM47412.1"/>
    </source>
</evidence>
<dbReference type="InterPro" id="IPR027417">
    <property type="entry name" value="P-loop_NTPase"/>
</dbReference>
<dbReference type="GeneID" id="78390718"/>
<dbReference type="PANTHER" id="PTHR13748">
    <property type="entry name" value="COBW-RELATED"/>
    <property type="match status" value="1"/>
</dbReference>
<dbReference type="SUPFAM" id="SSF52540">
    <property type="entry name" value="P-loop containing nucleoside triphosphate hydrolases"/>
    <property type="match status" value="1"/>
</dbReference>
<evidence type="ECO:0000313" key="3">
    <source>
        <dbReference type="Proteomes" id="UP000237883"/>
    </source>
</evidence>